<keyword evidence="2" id="KW-0378">Hydrolase</keyword>
<dbReference type="InterPro" id="IPR012338">
    <property type="entry name" value="Beta-lactam/transpept-like"/>
</dbReference>
<accession>L8JJM4</accession>
<sequence length="378" mass="41958">MLSLPPCSAYRHAQLITPCKPAEGGSLYSRAGSVERAIGELINSGVPGAAIAVYSDEGWWEFASGYAKIEDKVPMQTCHLQYLQSVTKTYLAVAVLKLYEEGRIALDSPMTTYLPEKYSSYIVDAEKVTVRMLLNHTSGIPEYNFSPHYVAYLLQHPDHKFEPVDYLKYIKNKPLDFAPGSRYSYRNTNYVILALITDALTGDHAQFIEETVFKRLDLTNTFYRNDAHYLTYPTIVNTYWDRYSDGIVENASRLQRSNVASLVGDDGIVATPIEAVKFLKGLMEGKLISKATLEVMKSWTNDSKGQPRYGLGLSHATINGHVAYGHSGGGIGAGCELYYFPGENLYIFIAINLGTVTDSPLHTGAGKAREKVYQALLD</sequence>
<dbReference type="RefSeq" id="WP_009582664.1">
    <property type="nucleotide sequence ID" value="NZ_AMZN01000086.1"/>
</dbReference>
<dbReference type="Proteomes" id="UP000011135">
    <property type="component" value="Unassembled WGS sequence"/>
</dbReference>
<protein>
    <submittedName>
        <fullName evidence="2">Serine-type D-Ala-D-Ala carboxypeptidase</fullName>
    </submittedName>
</protein>
<reference evidence="2 3" key="1">
    <citation type="submission" date="2012-12" db="EMBL/GenBank/DDBJ databases">
        <title>Genome assembly of Fulvivirga imtechensis AK7.</title>
        <authorList>
            <person name="Nupur N."/>
            <person name="Khatri I."/>
            <person name="Kumar R."/>
            <person name="Subramanian S."/>
            <person name="Pinnaka A."/>
        </authorList>
    </citation>
    <scope>NUCLEOTIDE SEQUENCE [LARGE SCALE GENOMIC DNA]</scope>
    <source>
        <strain evidence="2 3">AK7</strain>
    </source>
</reference>
<dbReference type="STRING" id="1237149.C900_05563"/>
<dbReference type="AlphaFoldDB" id="L8JJM4"/>
<keyword evidence="2" id="KW-0121">Carboxypeptidase</keyword>
<organism evidence="2 3">
    <name type="scientific">Fulvivirga imtechensis AK7</name>
    <dbReference type="NCBI Taxonomy" id="1237149"/>
    <lineage>
        <taxon>Bacteria</taxon>
        <taxon>Pseudomonadati</taxon>
        <taxon>Bacteroidota</taxon>
        <taxon>Cytophagia</taxon>
        <taxon>Cytophagales</taxon>
        <taxon>Fulvivirgaceae</taxon>
        <taxon>Fulvivirga</taxon>
    </lineage>
</organism>
<evidence type="ECO:0000259" key="1">
    <source>
        <dbReference type="Pfam" id="PF00144"/>
    </source>
</evidence>
<dbReference type="SUPFAM" id="SSF56601">
    <property type="entry name" value="beta-lactamase/transpeptidase-like"/>
    <property type="match status" value="1"/>
</dbReference>
<keyword evidence="3" id="KW-1185">Reference proteome</keyword>
<dbReference type="OrthoDB" id="9793489at2"/>
<feature type="domain" description="Beta-lactamase-related" evidence="1">
    <location>
        <begin position="36"/>
        <end position="354"/>
    </location>
</feature>
<dbReference type="Gene3D" id="3.40.710.10">
    <property type="entry name" value="DD-peptidase/beta-lactamase superfamily"/>
    <property type="match status" value="1"/>
</dbReference>
<dbReference type="Pfam" id="PF00144">
    <property type="entry name" value="Beta-lactamase"/>
    <property type="match status" value="1"/>
</dbReference>
<dbReference type="PANTHER" id="PTHR46825:SF7">
    <property type="entry name" value="D-ALANYL-D-ALANINE CARBOXYPEPTIDASE"/>
    <property type="match status" value="1"/>
</dbReference>
<dbReference type="PANTHER" id="PTHR46825">
    <property type="entry name" value="D-ALANYL-D-ALANINE-CARBOXYPEPTIDASE/ENDOPEPTIDASE AMPH"/>
    <property type="match status" value="1"/>
</dbReference>
<dbReference type="InterPro" id="IPR050491">
    <property type="entry name" value="AmpC-like"/>
</dbReference>
<comment type="caution">
    <text evidence="2">The sequence shown here is derived from an EMBL/GenBank/DDBJ whole genome shotgun (WGS) entry which is preliminary data.</text>
</comment>
<dbReference type="GO" id="GO:0004180">
    <property type="term" value="F:carboxypeptidase activity"/>
    <property type="evidence" value="ECO:0007669"/>
    <property type="project" value="UniProtKB-KW"/>
</dbReference>
<dbReference type="InterPro" id="IPR001466">
    <property type="entry name" value="Beta-lactam-related"/>
</dbReference>
<evidence type="ECO:0000313" key="3">
    <source>
        <dbReference type="Proteomes" id="UP000011135"/>
    </source>
</evidence>
<keyword evidence="2" id="KW-0645">Protease</keyword>
<gene>
    <name evidence="2" type="ORF">C900_05563</name>
</gene>
<proteinExistence type="predicted"/>
<dbReference type="eggNOG" id="COG1680">
    <property type="taxonomic scope" value="Bacteria"/>
</dbReference>
<name>L8JJM4_9BACT</name>
<evidence type="ECO:0000313" key="2">
    <source>
        <dbReference type="EMBL" id="ELR69005.1"/>
    </source>
</evidence>
<dbReference type="EMBL" id="AMZN01000086">
    <property type="protein sequence ID" value="ELR69005.1"/>
    <property type="molecule type" value="Genomic_DNA"/>
</dbReference>